<dbReference type="STRING" id="445709.ABW99_14660"/>
<dbReference type="AlphaFoldDB" id="A0A0G3ETB3"/>
<dbReference type="RefSeq" id="WP_047215166.1">
    <property type="nucleotide sequence ID" value="NZ_CP011568.3"/>
</dbReference>
<accession>A0A0G3ETB3</accession>
<dbReference type="Pfam" id="PF11142">
    <property type="entry name" value="DUF2917"/>
    <property type="match status" value="1"/>
</dbReference>
<gene>
    <name evidence="1" type="ORF">ABW99_14660</name>
</gene>
<proteinExistence type="predicted"/>
<evidence type="ECO:0008006" key="3">
    <source>
        <dbReference type="Google" id="ProtNLM"/>
    </source>
</evidence>
<evidence type="ECO:0000313" key="2">
    <source>
        <dbReference type="Proteomes" id="UP000036700"/>
    </source>
</evidence>
<dbReference type="Proteomes" id="UP000036700">
    <property type="component" value="Chromosome"/>
</dbReference>
<dbReference type="EMBL" id="CP011568">
    <property type="protein sequence ID" value="AKJ69269.1"/>
    <property type="molecule type" value="Genomic_DNA"/>
</dbReference>
<dbReference type="KEGG" id="ptx:ABW99_14660"/>
<reference evidence="2" key="1">
    <citation type="submission" date="2015-06" db="EMBL/GenBank/DDBJ databases">
        <authorList>
            <person name="Lim Y.L."/>
            <person name="Ee R."/>
            <person name="Yong D."/>
            <person name="How K.Y."/>
            <person name="Yin W.F."/>
            <person name="Chan K.G."/>
        </authorList>
    </citation>
    <scope>NUCLEOTIDE SEQUENCE [LARGE SCALE GENOMIC DNA]</scope>
    <source>
        <strain evidence="2">DSM 25325</strain>
    </source>
</reference>
<dbReference type="PATRIC" id="fig|445709.3.peg.3104"/>
<sequence length="109" mass="12175">MTNKLTKIQYVYSLQQDDVLALKLSSAHTLTAGSTRLWITRAHDATDYWLAPGESLQLEPHRQHWVSAEASGDILIGRAAPRRLGAWRQLLARAGHLRRPAQQHCGAPT</sequence>
<name>A0A0G3ETB3_9BURK</name>
<keyword evidence="2" id="KW-1185">Reference proteome</keyword>
<organism evidence="1 2">
    <name type="scientific">Pandoraea thiooxydans</name>
    <dbReference type="NCBI Taxonomy" id="445709"/>
    <lineage>
        <taxon>Bacteria</taxon>
        <taxon>Pseudomonadati</taxon>
        <taxon>Pseudomonadota</taxon>
        <taxon>Betaproteobacteria</taxon>
        <taxon>Burkholderiales</taxon>
        <taxon>Burkholderiaceae</taxon>
        <taxon>Pandoraea</taxon>
    </lineage>
</organism>
<evidence type="ECO:0000313" key="1">
    <source>
        <dbReference type="EMBL" id="AKJ69269.1"/>
    </source>
</evidence>
<protein>
    <recommendedName>
        <fullName evidence="3">DUF2917 domain-containing protein</fullName>
    </recommendedName>
</protein>
<dbReference type="InterPro" id="IPR021317">
    <property type="entry name" value="DUF2917"/>
</dbReference>